<evidence type="ECO:0000313" key="3">
    <source>
        <dbReference type="EMBL" id="VUZ45162.1"/>
    </source>
</evidence>
<accession>A0A564YD07</accession>
<organism evidence="3 4">
    <name type="scientific">Hymenolepis diminuta</name>
    <name type="common">Rat tapeworm</name>
    <dbReference type="NCBI Taxonomy" id="6216"/>
    <lineage>
        <taxon>Eukaryota</taxon>
        <taxon>Metazoa</taxon>
        <taxon>Spiralia</taxon>
        <taxon>Lophotrochozoa</taxon>
        <taxon>Platyhelminthes</taxon>
        <taxon>Cestoda</taxon>
        <taxon>Eucestoda</taxon>
        <taxon>Cyclophyllidea</taxon>
        <taxon>Hymenolepididae</taxon>
        <taxon>Hymenolepis</taxon>
    </lineage>
</organism>
<dbReference type="EMBL" id="CABIJS010000166">
    <property type="protein sequence ID" value="VUZ45159.1"/>
    <property type="molecule type" value="Genomic_DNA"/>
</dbReference>
<name>A0A564YD07_HYMDI</name>
<gene>
    <name evidence="1" type="ORF">WMSIL1_LOCUS4741</name>
    <name evidence="3" type="ORF">WMSIL1_LOCUS5270</name>
    <name evidence="2" type="ORF">WMSIL1_LOCUS5372</name>
</gene>
<dbReference type="AlphaFoldDB" id="A0A564YD07"/>
<protein>
    <submittedName>
        <fullName evidence="3">Uncharacterized protein</fullName>
    </submittedName>
</protein>
<evidence type="ECO:0000313" key="1">
    <source>
        <dbReference type="EMBL" id="VUZ44548.1"/>
    </source>
</evidence>
<proteinExistence type="predicted"/>
<sequence>MATVFVWLLKVCRSDVCCRILGMVEASGKITLEDIVHDFLNSNIKVDSDVNQVQVQVRVQVFLSSFQ</sequence>
<dbReference type="Proteomes" id="UP000321570">
    <property type="component" value="Unassembled WGS sequence"/>
</dbReference>
<evidence type="ECO:0000313" key="2">
    <source>
        <dbReference type="EMBL" id="VUZ45159.1"/>
    </source>
</evidence>
<dbReference type="EMBL" id="CABIJS010000166">
    <property type="protein sequence ID" value="VUZ45162.1"/>
    <property type="molecule type" value="Genomic_DNA"/>
</dbReference>
<keyword evidence="4" id="KW-1185">Reference proteome</keyword>
<evidence type="ECO:0000313" key="4">
    <source>
        <dbReference type="Proteomes" id="UP000321570"/>
    </source>
</evidence>
<reference evidence="3 4" key="1">
    <citation type="submission" date="2019-07" db="EMBL/GenBank/DDBJ databases">
        <authorList>
            <person name="Jastrzebski P J."/>
            <person name="Paukszto L."/>
            <person name="Jastrzebski P J."/>
        </authorList>
    </citation>
    <scope>NUCLEOTIDE SEQUENCE [LARGE SCALE GENOMIC DNA]</scope>
    <source>
        <strain evidence="3 4">WMS-il1</strain>
    </source>
</reference>
<dbReference type="EMBL" id="CABIJS010000138">
    <property type="protein sequence ID" value="VUZ44548.1"/>
    <property type="molecule type" value="Genomic_DNA"/>
</dbReference>